<accession>A0ACC1C5E6</accession>
<sequence length="439" mass="47999">MGQFCNCIQGLKPALMMVVVQIVFAGVNILYKLAANEGMSLSIIAAYRLIFAAAFMIPLAFFLESVVVTVVSSSALLLLEATSLCPPFLFGTFKRQQKKSRPKLNWKILFQAFLCGLFGGSLTQNLYLESLALTSATFVSAMSNLIPAITFILAVSFRLERVGIRTKAGMAKVLGTLLGISGAMLLTFYKGIEINLFSTNVNLLHHGASNFTSPHAEPNKHLIGFLLAIASCLSFALWLIIQAKMSEKYPCQYSSTALMCVMGAIQAAFFALCKEKDWSQWKLGWDFKLFTVAYSGIVASGLMVTLVSWCVRMRGPLFASIFNPLMLVVVAFIGSLILDEKLHLGSILGATLIVCGLYAVLWGKGKEMKKRTLLVPIEGFGESKLIDIVITSQIDQTCNTSNMVEENEGKEENNIVEIEVNGGIFPRENEESDSQGKGI</sequence>
<dbReference type="Proteomes" id="UP001164250">
    <property type="component" value="Chromosome 1"/>
</dbReference>
<organism evidence="1 2">
    <name type="scientific">Pistacia atlantica</name>
    <dbReference type="NCBI Taxonomy" id="434234"/>
    <lineage>
        <taxon>Eukaryota</taxon>
        <taxon>Viridiplantae</taxon>
        <taxon>Streptophyta</taxon>
        <taxon>Embryophyta</taxon>
        <taxon>Tracheophyta</taxon>
        <taxon>Spermatophyta</taxon>
        <taxon>Magnoliopsida</taxon>
        <taxon>eudicotyledons</taxon>
        <taxon>Gunneridae</taxon>
        <taxon>Pentapetalae</taxon>
        <taxon>rosids</taxon>
        <taxon>malvids</taxon>
        <taxon>Sapindales</taxon>
        <taxon>Anacardiaceae</taxon>
        <taxon>Pistacia</taxon>
    </lineage>
</organism>
<name>A0ACC1C5E6_9ROSI</name>
<evidence type="ECO:0000313" key="2">
    <source>
        <dbReference type="Proteomes" id="UP001164250"/>
    </source>
</evidence>
<proteinExistence type="predicted"/>
<gene>
    <name evidence="1" type="ORF">Patl1_03096</name>
</gene>
<protein>
    <submittedName>
        <fullName evidence="1">Uncharacterized protein</fullName>
    </submittedName>
</protein>
<dbReference type="EMBL" id="CM047897">
    <property type="protein sequence ID" value="KAJ0110771.1"/>
    <property type="molecule type" value="Genomic_DNA"/>
</dbReference>
<keyword evidence="2" id="KW-1185">Reference proteome</keyword>
<evidence type="ECO:0000313" key="1">
    <source>
        <dbReference type="EMBL" id="KAJ0110771.1"/>
    </source>
</evidence>
<comment type="caution">
    <text evidence="1">The sequence shown here is derived from an EMBL/GenBank/DDBJ whole genome shotgun (WGS) entry which is preliminary data.</text>
</comment>
<reference evidence="2" key="1">
    <citation type="journal article" date="2023" name="G3 (Bethesda)">
        <title>Genome assembly and association tests identify interacting loci associated with vigor, precocity, and sex in interspecific pistachio rootstocks.</title>
        <authorList>
            <person name="Palmer W."/>
            <person name="Jacygrad E."/>
            <person name="Sagayaradj S."/>
            <person name="Cavanaugh K."/>
            <person name="Han R."/>
            <person name="Bertier L."/>
            <person name="Beede B."/>
            <person name="Kafkas S."/>
            <person name="Golino D."/>
            <person name="Preece J."/>
            <person name="Michelmore R."/>
        </authorList>
    </citation>
    <scope>NUCLEOTIDE SEQUENCE [LARGE SCALE GENOMIC DNA]</scope>
</reference>